<evidence type="ECO:0000259" key="15">
    <source>
        <dbReference type="Pfam" id="PF17689"/>
    </source>
</evidence>
<reference evidence="16 17" key="1">
    <citation type="journal article" date="2012" name="J. Bacteriol.">
        <title>Genome Sequence of Radiation-Resistant Modestobacter marinus Strain BC501, a Representative Actinobacterium That Thrives on Calcareous Stone Surfaces.</title>
        <authorList>
            <person name="Normand P."/>
            <person name="Gury J."/>
            <person name="Pujic P."/>
            <person name="Chouaia B."/>
            <person name="Crotti E."/>
            <person name="Brusetti L."/>
            <person name="Daffonchio D."/>
            <person name="Vacherie B."/>
            <person name="Barbe V."/>
            <person name="Medigue C."/>
            <person name="Calteau A."/>
            <person name="Ghodhbane-Gtari F."/>
            <person name="Essoussi I."/>
            <person name="Nouioui I."/>
            <person name="Abbassi-Ghozzi I."/>
            <person name="Gtari M."/>
        </authorList>
    </citation>
    <scope>NUCLEOTIDE SEQUENCE [LARGE SCALE GENOMIC DNA]</scope>
    <source>
        <strain evidence="17">BC 501</strain>
    </source>
</reference>
<name>I4F387_MODI5</name>
<dbReference type="STRING" id="477641.MODMU_4719"/>
<dbReference type="InterPro" id="IPR040920">
    <property type="entry name" value="Arabino_trans_N"/>
</dbReference>
<feature type="region of interest" description="Disordered" evidence="11">
    <location>
        <begin position="223"/>
        <end position="248"/>
    </location>
</feature>
<protein>
    <submittedName>
        <fullName evidence="16">Arabinosyltransferase B</fullName>
        <ecNumber evidence="16">2.4.2.-</ecNumber>
    </submittedName>
</protein>
<evidence type="ECO:0000256" key="7">
    <source>
        <dbReference type="ARBA" id="ARBA00022692"/>
    </source>
</evidence>
<keyword evidence="6 16" id="KW-0808">Transferase</keyword>
<feature type="transmembrane region" description="Helical" evidence="12">
    <location>
        <begin position="194"/>
        <end position="215"/>
    </location>
</feature>
<dbReference type="Pfam" id="PF04602">
    <property type="entry name" value="Arabinose_trans"/>
    <property type="match status" value="1"/>
</dbReference>
<evidence type="ECO:0000313" key="16">
    <source>
        <dbReference type="EMBL" id="CCH90100.1"/>
    </source>
</evidence>
<keyword evidence="10" id="KW-0961">Cell wall biogenesis/degradation</keyword>
<sequence>MPTPHPAPTGTGAQRWPLLACALVSLLCSLAFVLAPVHRPHAVYSWPAAPGDASPVAVPVMLLQPAEVHASVSCAAARDAAPGEVLISTTSLDPAPGREELAGLRVSVDAGGDLLVTTDRSDLAVQQVPASGDCRWDLDSDAAGTVLRRDGEVVDERPGDLRPAVAGVFTAGDSADGLAVDVTADTVFQTSASLLKIVLAVLALLSLAAALVLLARGDRRAAAVPATTGTGEDPGRETATAAASGSSALAADAGGRPATRAAGPLRWLVDAVVVVGLAVWTVIGPLSPDDGYIAGIIRSRDANGYVGDVYRWFNAPEAPFGWFYELMNVWSKVSEATVWMRVPSSLLGVLTWFVLSRGLLPRLGGFARQPLFHLAAALVFAAWWLPINLGLRPEPWVAAGLVSVVVLVERGLARQRLLPIALALVVAAATLAVTPTGAVAFLPPVAAAVPVLRLARRRSDVGLLPLVAVAVAAAATTVLLMFSDQSLAAIRLANAIRADLPGSIPWSQEPERWYLLLKADSGQGALARRVPVLLGLLAALGIVLRRTRLPRPARDVTDRLVTTSALSLVVLLFTPTKWTMHFGAFAGTGTALVVVAVHLYATNRQPADERRSGWVSASALTAATAGLAAVLLVAAQSYAGWNQWNWLSNAAIPWNDIPPQLFGVQFDTVFIVASGLVAVVGAALVVLARSRGASEVRLPGARWLPSPGLVAMGLVLLTVVLQAGSFAKSSLALRDTYSLASDAVHTVEGRPCGLAEDLTAEPDPTAGLLEPSPARSAPDNGPVSDGFADSGGADPVGPALRMAGQELPGWSATGHRDDAGTGPARLTTEWFALPGPLEAGGSPLVVTVTGDRGTGTNVVAEFGRVSADEVIAIGAVGVPEAGDAPAARDSRVDPARAPAGAQVVRLVVTDGGADTDVPVSVSRPRVPVTVPFQDVLDPATPALVDWPVAFVFPCQALSVQSAGLTDVPGWRIAPALPSDAGDIIVAGFVGGPYTAAYSLVDQDEVPVYQTARPMDRPVSLFRWTPREALEQPRTEVTERSVSGWAT</sequence>
<evidence type="ECO:0000256" key="6">
    <source>
        <dbReference type="ARBA" id="ARBA00022679"/>
    </source>
</evidence>
<feature type="transmembrane region" description="Helical" evidence="12">
    <location>
        <begin position="709"/>
        <end position="727"/>
    </location>
</feature>
<organism evidence="16 17">
    <name type="scientific">Modestobacter italicus (strain DSM 44449 / CECT 9708 / BC 501)</name>
    <dbReference type="NCBI Taxonomy" id="2732864"/>
    <lineage>
        <taxon>Bacteria</taxon>
        <taxon>Bacillati</taxon>
        <taxon>Actinomycetota</taxon>
        <taxon>Actinomycetes</taxon>
        <taxon>Geodermatophilales</taxon>
        <taxon>Geodermatophilaceae</taxon>
        <taxon>Modestobacter</taxon>
    </lineage>
</organism>
<dbReference type="InterPro" id="IPR007680">
    <property type="entry name" value="Arabino_trans_central"/>
</dbReference>
<dbReference type="PATRIC" id="fig|477641.3.peg.4428"/>
<dbReference type="AlphaFoldDB" id="I4F387"/>
<gene>
    <name evidence="16" type="ordered locus">MODMU_4719</name>
</gene>
<dbReference type="GO" id="GO:0052636">
    <property type="term" value="F:arabinosyltransferase activity"/>
    <property type="evidence" value="ECO:0007669"/>
    <property type="project" value="InterPro"/>
</dbReference>
<dbReference type="OrthoDB" id="3584570at2"/>
<proteinExistence type="inferred from homology"/>
<dbReference type="GO" id="GO:0071766">
    <property type="term" value="P:Actinobacterium-type cell wall biogenesis"/>
    <property type="evidence" value="ECO:0007669"/>
    <property type="project" value="InterPro"/>
</dbReference>
<feature type="domain" description="Arabinofuranosyltransferase central" evidence="13">
    <location>
        <begin position="268"/>
        <end position="684"/>
    </location>
</feature>
<dbReference type="InterPro" id="IPR042486">
    <property type="entry name" value="Arabino_trans_C_2"/>
</dbReference>
<evidence type="ECO:0000256" key="5">
    <source>
        <dbReference type="ARBA" id="ARBA00022676"/>
    </source>
</evidence>
<evidence type="ECO:0000259" key="14">
    <source>
        <dbReference type="Pfam" id="PF14896"/>
    </source>
</evidence>
<feature type="compositionally biased region" description="Low complexity" evidence="11">
    <location>
        <begin position="239"/>
        <end position="248"/>
    </location>
</feature>
<dbReference type="Gene3D" id="2.60.120.940">
    <property type="entry name" value="EmbC, C-terminal domain, subdomain 2"/>
    <property type="match status" value="1"/>
</dbReference>
<feature type="transmembrane region" description="Helical" evidence="12">
    <location>
        <begin position="613"/>
        <end position="639"/>
    </location>
</feature>
<dbReference type="Pfam" id="PF17689">
    <property type="entry name" value="Arabino_trans_N"/>
    <property type="match status" value="1"/>
</dbReference>
<keyword evidence="9 12" id="KW-0472">Membrane</keyword>
<keyword evidence="7 12" id="KW-0812">Transmembrane</keyword>
<accession>I4F387</accession>
<dbReference type="GO" id="GO:0071555">
    <property type="term" value="P:cell wall organization"/>
    <property type="evidence" value="ECO:0007669"/>
    <property type="project" value="UniProtKB-KW"/>
</dbReference>
<dbReference type="HOGENOM" id="CLU_010182_0_0_11"/>
<feature type="transmembrane region" description="Helical" evidence="12">
    <location>
        <begin position="526"/>
        <end position="544"/>
    </location>
</feature>
<comment type="subcellular location">
    <subcellularLocation>
        <location evidence="2">Cell membrane</location>
        <topology evidence="2">Multi-pass membrane protein</topology>
    </subcellularLocation>
</comment>
<dbReference type="InterPro" id="IPR032731">
    <property type="entry name" value="Arabino_trans_C"/>
</dbReference>
<feature type="domain" description="Arabinosyltransferas concanavalin like" evidence="15">
    <location>
        <begin position="41"/>
        <end position="186"/>
    </location>
</feature>
<evidence type="ECO:0000256" key="12">
    <source>
        <dbReference type="SAM" id="Phobius"/>
    </source>
</evidence>
<evidence type="ECO:0000256" key="11">
    <source>
        <dbReference type="SAM" id="MobiDB-lite"/>
    </source>
</evidence>
<evidence type="ECO:0000256" key="2">
    <source>
        <dbReference type="ARBA" id="ARBA00004651"/>
    </source>
</evidence>
<feature type="transmembrane region" description="Helical" evidence="12">
    <location>
        <begin position="420"/>
        <end position="442"/>
    </location>
</feature>
<dbReference type="Proteomes" id="UP000006461">
    <property type="component" value="Chromosome"/>
</dbReference>
<keyword evidence="17" id="KW-1185">Reference proteome</keyword>
<evidence type="ECO:0000256" key="4">
    <source>
        <dbReference type="ARBA" id="ARBA00022475"/>
    </source>
</evidence>
<feature type="transmembrane region" description="Helical" evidence="12">
    <location>
        <begin position="556"/>
        <end position="574"/>
    </location>
</feature>
<dbReference type="Pfam" id="PF14896">
    <property type="entry name" value="Arabino_trans_C"/>
    <property type="match status" value="2"/>
</dbReference>
<evidence type="ECO:0000256" key="8">
    <source>
        <dbReference type="ARBA" id="ARBA00022989"/>
    </source>
</evidence>
<dbReference type="OMA" id="GWLHFRM"/>
<dbReference type="KEGG" id="mmar:MODMU_4719"/>
<dbReference type="EMBL" id="FO203431">
    <property type="protein sequence ID" value="CCH90100.1"/>
    <property type="molecule type" value="Genomic_DNA"/>
</dbReference>
<evidence type="ECO:0000256" key="3">
    <source>
        <dbReference type="ARBA" id="ARBA00008195"/>
    </source>
</evidence>
<dbReference type="Gene3D" id="3.40.190.160">
    <property type="match status" value="1"/>
</dbReference>
<feature type="transmembrane region" description="Helical" evidence="12">
    <location>
        <begin position="668"/>
        <end position="688"/>
    </location>
</feature>
<keyword evidence="8 12" id="KW-1133">Transmembrane helix</keyword>
<feature type="region of interest" description="Disordered" evidence="11">
    <location>
        <begin position="757"/>
        <end position="801"/>
    </location>
</feature>
<evidence type="ECO:0000256" key="10">
    <source>
        <dbReference type="ARBA" id="ARBA00023316"/>
    </source>
</evidence>
<evidence type="ECO:0000256" key="1">
    <source>
        <dbReference type="ARBA" id="ARBA00003001"/>
    </source>
</evidence>
<evidence type="ECO:0000259" key="13">
    <source>
        <dbReference type="Pfam" id="PF04602"/>
    </source>
</evidence>
<keyword evidence="5 16" id="KW-0328">Glycosyltransferase</keyword>
<comment type="function">
    <text evidence="1">Arabinosyl transferase responsible for the polymerization of arabinose into the arabinan of arabinogalactan.</text>
</comment>
<feature type="transmembrane region" description="Helical" evidence="12">
    <location>
        <begin position="462"/>
        <end position="482"/>
    </location>
</feature>
<evidence type="ECO:0000313" key="17">
    <source>
        <dbReference type="Proteomes" id="UP000006461"/>
    </source>
</evidence>
<dbReference type="InterPro" id="IPR027451">
    <property type="entry name" value="EmbABC_dom1"/>
</dbReference>
<dbReference type="GO" id="GO:0005886">
    <property type="term" value="C:plasma membrane"/>
    <property type="evidence" value="ECO:0007669"/>
    <property type="project" value="UniProtKB-SubCell"/>
</dbReference>
<keyword evidence="4" id="KW-1003">Cell membrane</keyword>
<feature type="domain" description="Arabinosyltransferase C-terminal" evidence="14">
    <location>
        <begin position="725"/>
        <end position="789"/>
    </location>
</feature>
<feature type="domain" description="Arabinosyltransferase C-terminal" evidence="14">
    <location>
        <begin position="818"/>
        <end position="1045"/>
    </location>
</feature>
<feature type="transmembrane region" description="Helical" evidence="12">
    <location>
        <begin position="580"/>
        <end position="601"/>
    </location>
</feature>
<comment type="similarity">
    <text evidence="3">Belongs to the emb family.</text>
</comment>
<evidence type="ECO:0000256" key="9">
    <source>
        <dbReference type="ARBA" id="ARBA00023136"/>
    </source>
</evidence>
<dbReference type="Gene3D" id="2.60.120.610">
    <property type="entry name" value="arabinofuranosyltransferase like domain"/>
    <property type="match status" value="1"/>
</dbReference>
<dbReference type="eggNOG" id="COG1807">
    <property type="taxonomic scope" value="Bacteria"/>
</dbReference>
<dbReference type="EC" id="2.4.2.-" evidence="16"/>